<feature type="compositionally biased region" description="Basic and acidic residues" evidence="1">
    <location>
        <begin position="181"/>
        <end position="192"/>
    </location>
</feature>
<dbReference type="VEuPathDB" id="TriTrypDB:TcIL3000_0_29420"/>
<sequence length="225" mass="25084">MALQLNKDKYGTNEFNMSSLVALCSNCASLCLERTERAMENMSRAPRGWEAEYTAVARERQREDLTLCQSHCARVASVCPAPEALERFEAVGHRTAVEKPVADGLPTLQQVSRCEHALMDFTQVLFSLAHKPSKIVFEKLNPKTGERLDDEVSGGAAAGSEKSVLSGRSFDETILNRWSSSKREHEEMEKLGIVRSPADAASLKRKLERQGEEQSTEKKGTTPRW</sequence>
<keyword evidence="4" id="KW-1185">Reference proteome</keyword>
<reference evidence="3 4" key="2">
    <citation type="journal article" date="2012" name="Proc. Natl. Acad. Sci. U.S.A.">
        <title>Antigenic diversity is generated by distinct evolutionary mechanisms in African trypanosome species.</title>
        <authorList>
            <person name="Jackson A.P."/>
            <person name="Berry A."/>
            <person name="Aslett M."/>
            <person name="Allison H.C."/>
            <person name="Burton P."/>
            <person name="Vavrova-Anderson J."/>
            <person name="Brown R."/>
            <person name="Browne H."/>
            <person name="Corton N."/>
            <person name="Hauser H."/>
            <person name="Gamble J."/>
            <person name="Gilderthorp R."/>
            <person name="Marcello L."/>
            <person name="McQuillan J."/>
            <person name="Otto T.D."/>
            <person name="Quail M.A."/>
            <person name="Sanders M.J."/>
            <person name="van Tonder A."/>
            <person name="Ginger M.L."/>
            <person name="Field M.C."/>
            <person name="Barry J.D."/>
            <person name="Hertz-Fowler C."/>
            <person name="Berriman M."/>
        </authorList>
    </citation>
    <scope>NUCLEOTIDE SEQUENCE [LARGE SCALE GENOMIC DNA]</scope>
    <source>
        <strain evidence="3 4">IL3000</strain>
    </source>
</reference>
<dbReference type="OMA" id="RCEHAVE"/>
<accession>F9WD63</accession>
<evidence type="ECO:0000313" key="4">
    <source>
        <dbReference type="Proteomes" id="UP000000702"/>
    </source>
</evidence>
<name>F9WD63_TRYCI</name>
<dbReference type="AlphaFoldDB" id="F9WD63"/>
<dbReference type="VEuPathDB" id="TriTrypDB:TcIL3000_0_57580"/>
<dbReference type="Proteomes" id="UP000000702">
    <property type="component" value="Unassembled WGS sequence"/>
</dbReference>
<protein>
    <submittedName>
        <fullName evidence="2">WGS project CAEQ00000000 data, annotated contig 1171</fullName>
    </submittedName>
    <submittedName>
        <fullName evidence="3">WGS project CAEQ00000000 data, annotated contig 2325</fullName>
    </submittedName>
</protein>
<feature type="region of interest" description="Disordered" evidence="1">
    <location>
        <begin position="181"/>
        <end position="225"/>
    </location>
</feature>
<proteinExistence type="predicted"/>
<evidence type="ECO:0000313" key="3">
    <source>
        <dbReference type="EMBL" id="CCD15214.1"/>
    </source>
</evidence>
<feature type="compositionally biased region" description="Basic and acidic residues" evidence="1">
    <location>
        <begin position="208"/>
        <end position="225"/>
    </location>
</feature>
<gene>
    <name evidence="2" type="ORF">TCIL3000_0_29420</name>
    <name evidence="3" type="ORF">TCIL3000_0_57580</name>
</gene>
<comment type="caution">
    <text evidence="3">The sequence shown here is derived from an EMBL/GenBank/DDBJ whole genome shotgun (WGS) entry which is preliminary data.</text>
</comment>
<evidence type="ECO:0000256" key="1">
    <source>
        <dbReference type="SAM" id="MobiDB-lite"/>
    </source>
</evidence>
<reference evidence="4" key="1">
    <citation type="submission" date="2011-07" db="EMBL/GenBank/DDBJ databases">
        <title>Divergent evolution of antigenic variation in African trypanosomes.</title>
        <authorList>
            <person name="Jackson A.P."/>
            <person name="Berry A."/>
            <person name="Allison H.C."/>
            <person name="Burton P."/>
            <person name="Anderson J."/>
            <person name="Aslett M."/>
            <person name="Brown R."/>
            <person name="Corton N."/>
            <person name="Harris D."/>
            <person name="Hauser H."/>
            <person name="Gamble J."/>
            <person name="Gilderthorp R."/>
            <person name="McQuillan J."/>
            <person name="Quail M.A."/>
            <person name="Sanders M."/>
            <person name="Van Tonder A."/>
            <person name="Ginger M.L."/>
            <person name="Donelson J.E."/>
            <person name="Field M.C."/>
            <person name="Barry J.D."/>
            <person name="Berriman M."/>
            <person name="Hertz-Fowler C."/>
        </authorList>
    </citation>
    <scope>NUCLEOTIDE SEQUENCE [LARGE SCALE GENOMIC DNA]</scope>
    <source>
        <strain evidence="4">IL3000</strain>
    </source>
</reference>
<feature type="region of interest" description="Disordered" evidence="1">
    <location>
        <begin position="145"/>
        <end position="164"/>
    </location>
</feature>
<organism evidence="3 4">
    <name type="scientific">Trypanosoma congolense (strain IL3000)</name>
    <dbReference type="NCBI Taxonomy" id="1068625"/>
    <lineage>
        <taxon>Eukaryota</taxon>
        <taxon>Discoba</taxon>
        <taxon>Euglenozoa</taxon>
        <taxon>Kinetoplastea</taxon>
        <taxon>Metakinetoplastina</taxon>
        <taxon>Trypanosomatida</taxon>
        <taxon>Trypanosomatidae</taxon>
        <taxon>Trypanosoma</taxon>
        <taxon>Nannomonas</taxon>
    </lineage>
</organism>
<dbReference type="EMBL" id="CAEQ01001826">
    <property type="protein sequence ID" value="CCD15214.1"/>
    <property type="molecule type" value="Genomic_DNA"/>
</dbReference>
<evidence type="ECO:0000313" key="2">
    <source>
        <dbReference type="EMBL" id="CCD12021.1"/>
    </source>
</evidence>
<dbReference type="EMBL" id="CAEQ01000543">
    <property type="protein sequence ID" value="CCD12021.1"/>
    <property type="molecule type" value="Genomic_DNA"/>
</dbReference>